<organism evidence="2 3">
    <name type="scientific">Recurvomyces mirabilis</name>
    <dbReference type="NCBI Taxonomy" id="574656"/>
    <lineage>
        <taxon>Eukaryota</taxon>
        <taxon>Fungi</taxon>
        <taxon>Dikarya</taxon>
        <taxon>Ascomycota</taxon>
        <taxon>Pezizomycotina</taxon>
        <taxon>Dothideomycetes</taxon>
        <taxon>Dothideomycetidae</taxon>
        <taxon>Mycosphaerellales</taxon>
        <taxon>Teratosphaeriaceae</taxon>
        <taxon>Recurvomyces</taxon>
    </lineage>
</organism>
<dbReference type="SUPFAM" id="SSF54695">
    <property type="entry name" value="POZ domain"/>
    <property type="match status" value="1"/>
</dbReference>
<keyword evidence="3" id="KW-1185">Reference proteome</keyword>
<dbReference type="InterPro" id="IPR000210">
    <property type="entry name" value="BTB/POZ_dom"/>
</dbReference>
<accession>A0AAE1BZ37</accession>
<protein>
    <recommendedName>
        <fullName evidence="1">BTB domain-containing protein</fullName>
    </recommendedName>
</protein>
<comment type="caution">
    <text evidence="2">The sequence shown here is derived from an EMBL/GenBank/DDBJ whole genome shotgun (WGS) entry which is preliminary data.</text>
</comment>
<evidence type="ECO:0000313" key="2">
    <source>
        <dbReference type="EMBL" id="KAK3673039.1"/>
    </source>
</evidence>
<dbReference type="PROSITE" id="PS50097">
    <property type="entry name" value="BTB"/>
    <property type="match status" value="1"/>
</dbReference>
<name>A0AAE1BZ37_9PEZI</name>
<gene>
    <name evidence="2" type="ORF">LTR78_007150</name>
</gene>
<dbReference type="CDD" id="cd18186">
    <property type="entry name" value="BTB_POZ_ZBTB_KLHL-like"/>
    <property type="match status" value="1"/>
</dbReference>
<dbReference type="InterPro" id="IPR011333">
    <property type="entry name" value="SKP1/BTB/POZ_sf"/>
</dbReference>
<reference evidence="2" key="1">
    <citation type="submission" date="2023-07" db="EMBL/GenBank/DDBJ databases">
        <title>Black Yeasts Isolated from many extreme environments.</title>
        <authorList>
            <person name="Coleine C."/>
            <person name="Stajich J.E."/>
            <person name="Selbmann L."/>
        </authorList>
    </citation>
    <scope>NUCLEOTIDE SEQUENCE</scope>
    <source>
        <strain evidence="2">CCFEE 5485</strain>
    </source>
</reference>
<sequence length="232" mass="26024">MFLTSLLVDLTQADEEIDFEDTLNILVGPAKKSFQVPKNLLCERSAFFKAACGGRWQQEGTGIISLPEDCPNFFSAYLQILFRNEVTLSSDGGATIRGLSSVYVLADKLCDLVAANLVMDAIVLRLKSTQCRGAPAPGTTRFIYDHTLIYHPLRRVRVEHCAIVIRKRAQERVLRNRDTPRAFVEDVAVFSTNSNLRRVHRKLRFLDRPSSKWHITESSGTSSEHGVANTIT</sequence>
<evidence type="ECO:0000259" key="1">
    <source>
        <dbReference type="PROSITE" id="PS50097"/>
    </source>
</evidence>
<evidence type="ECO:0000313" key="3">
    <source>
        <dbReference type="Proteomes" id="UP001274830"/>
    </source>
</evidence>
<dbReference type="PANTHER" id="PTHR47843:SF2">
    <property type="entry name" value="BTB DOMAIN-CONTAINING PROTEIN"/>
    <property type="match status" value="1"/>
</dbReference>
<dbReference type="Proteomes" id="UP001274830">
    <property type="component" value="Unassembled WGS sequence"/>
</dbReference>
<dbReference type="Gene3D" id="3.30.710.10">
    <property type="entry name" value="Potassium Channel Kv1.1, Chain A"/>
    <property type="match status" value="1"/>
</dbReference>
<feature type="domain" description="BTB" evidence="1">
    <location>
        <begin position="21"/>
        <end position="90"/>
    </location>
</feature>
<proteinExistence type="predicted"/>
<dbReference type="EMBL" id="JAUTXT010000028">
    <property type="protein sequence ID" value="KAK3673039.1"/>
    <property type="molecule type" value="Genomic_DNA"/>
</dbReference>
<dbReference type="PANTHER" id="PTHR47843">
    <property type="entry name" value="BTB DOMAIN-CONTAINING PROTEIN-RELATED"/>
    <property type="match status" value="1"/>
</dbReference>
<dbReference type="AlphaFoldDB" id="A0AAE1BZ37"/>